<dbReference type="GO" id="GO:0005581">
    <property type="term" value="C:collagen trimer"/>
    <property type="evidence" value="ECO:0007669"/>
    <property type="project" value="UniProtKB-KW"/>
</dbReference>
<keyword evidence="9" id="KW-0379">Hydroxylation</keyword>
<evidence type="ECO:0000256" key="9">
    <source>
        <dbReference type="ARBA" id="ARBA00023278"/>
    </source>
</evidence>
<evidence type="ECO:0000256" key="5">
    <source>
        <dbReference type="ARBA" id="ARBA00022737"/>
    </source>
</evidence>
<dbReference type="InterPro" id="IPR008160">
    <property type="entry name" value="Collagen"/>
</dbReference>
<dbReference type="FunFam" id="2.60.120.1000:FF:000001">
    <property type="entry name" value="Collagen alpha-1 type I chain"/>
    <property type="match status" value="1"/>
</dbReference>
<feature type="region of interest" description="Disordered" evidence="10">
    <location>
        <begin position="317"/>
        <end position="336"/>
    </location>
</feature>
<dbReference type="Pfam" id="PF01391">
    <property type="entry name" value="Collagen"/>
    <property type="match status" value="3"/>
</dbReference>
<dbReference type="GO" id="GO:0031012">
    <property type="term" value="C:extracellular matrix"/>
    <property type="evidence" value="ECO:0007669"/>
    <property type="project" value="TreeGrafter"/>
</dbReference>
<comment type="caution">
    <text evidence="12">The sequence shown here is derived from an EMBL/GenBank/DDBJ whole genome shotgun (WGS) entry which is preliminary data.</text>
</comment>
<dbReference type="AlphaFoldDB" id="A0A5J5D4J1"/>
<keyword evidence="5" id="KW-0677">Repeat</keyword>
<dbReference type="Gene3D" id="2.60.120.1000">
    <property type="match status" value="1"/>
</dbReference>
<comment type="subcellular location">
    <subcellularLocation>
        <location evidence="1">Secreted</location>
    </subcellularLocation>
</comment>
<dbReference type="GO" id="GO:0030198">
    <property type="term" value="P:extracellular matrix organization"/>
    <property type="evidence" value="ECO:0007669"/>
    <property type="project" value="TreeGrafter"/>
</dbReference>
<keyword evidence="13" id="KW-1185">Reference proteome</keyword>
<sequence>MGGPGPKGFSGDPGKTGEQGSAGVSGQRGPPGKDGEVGPAGPPGPAGVAGERGEQGPPGVNGFQGIPGELGTVGQIGPRGERGIPGERGELGSTGLQGPKGIPGAPGPDGPKGSPGPPGTLGDVGPPGLQGMPGERGISGPSGPKGDRDPLDPVVKRANLDPKDHMDPQDPEEYQEREATLVQSVLLDLLALLVLMANLESRESLENQAKKEMLDRQDLKACLVLTDLSVVFVGADWCCWTERRKRNAGCTSKHSVLVKQYLRTWYDCVSRAPLASLDLQDELAPPAPLVQLEKPDPLDPLGKRVLLVSVETMEPLVDKESEDQQGHREAQETKGTLEKTAPRVLMVLQAQRELQDREASWVFLVREESAGCQAFQDLGGPQENKDPQEHLEIKAPQVQSVSRVLTDLVVILVLMALQEVMARQEKMAFWDKEDFLALQVLSVHRVMLDGEETLCVSGCGVLLAAVCVPWKLSNDGTPLQGSRGPVGPPGSAGKRGLVGPQGPRGDKGDLGDHGERGQKGHRGFTGLQGLPGPPGTTGEQGAPGIVGPSGPRGPPGPIGPSGKEGYIGQPGPMGPPGTRGISGEIGPEGPPGEPGPAGPPGPPGPPTAAMDDLFGGPQDYDSGPPPPPEFSEDEALPNSNASSIVAVDPSIHATLKALSSQINSMKSPDGSRKHPARTCEYWVDPNQGSVEDAIQVHCNMDTGETCITANPSSVPRKVWWSSSRNKPVWFGADINRGTHFTYGNKDQPGNSVTVQMTFIRLLSKEASQTITYHCKNSVAYKDEKAGNYKKAVILKGSNDLELKAEGNNRFRYTVVEDSCSQPNGNWGKTVFEYRTQKTARLPIVDLAPVDIGGPNQEFGIDIGSVCFL</sequence>
<feature type="domain" description="Fibrillar collagen NC1" evidence="11">
    <location>
        <begin position="631"/>
        <end position="868"/>
    </location>
</feature>
<protein>
    <recommendedName>
        <fullName evidence="11">Fibrillar collagen NC1 domain-containing protein</fullName>
    </recommendedName>
</protein>
<evidence type="ECO:0000313" key="12">
    <source>
        <dbReference type="EMBL" id="KAA8588389.1"/>
    </source>
</evidence>
<accession>A0A5J5D4J1</accession>
<evidence type="ECO:0000256" key="1">
    <source>
        <dbReference type="ARBA" id="ARBA00004613"/>
    </source>
</evidence>
<dbReference type="PANTHER" id="PTHR24023">
    <property type="entry name" value="COLLAGEN ALPHA"/>
    <property type="match status" value="1"/>
</dbReference>
<evidence type="ECO:0000259" key="11">
    <source>
        <dbReference type="PROSITE" id="PS51461"/>
    </source>
</evidence>
<feature type="compositionally biased region" description="Basic and acidic residues" evidence="10">
    <location>
        <begin position="145"/>
        <end position="172"/>
    </location>
</feature>
<keyword evidence="4" id="KW-0479">Metal-binding</keyword>
<keyword evidence="8" id="KW-1015">Disulfide bond</keyword>
<evidence type="ECO:0000313" key="13">
    <source>
        <dbReference type="Proteomes" id="UP000327493"/>
    </source>
</evidence>
<evidence type="ECO:0000256" key="8">
    <source>
        <dbReference type="ARBA" id="ARBA00023157"/>
    </source>
</evidence>
<dbReference type="Proteomes" id="UP000327493">
    <property type="component" value="Chromosome 11"/>
</dbReference>
<keyword evidence="7" id="KW-0176">Collagen</keyword>
<dbReference type="PROSITE" id="PS51461">
    <property type="entry name" value="NC1_FIB"/>
    <property type="match status" value="1"/>
</dbReference>
<evidence type="ECO:0000256" key="10">
    <source>
        <dbReference type="SAM" id="MobiDB-lite"/>
    </source>
</evidence>
<feature type="compositionally biased region" description="Basic and acidic residues" evidence="10">
    <location>
        <begin position="504"/>
        <end position="518"/>
    </location>
</feature>
<evidence type="ECO:0000256" key="6">
    <source>
        <dbReference type="ARBA" id="ARBA00022837"/>
    </source>
</evidence>
<name>A0A5J5D4J1_9PERO</name>
<evidence type="ECO:0000256" key="3">
    <source>
        <dbReference type="ARBA" id="ARBA00022530"/>
    </source>
</evidence>
<feature type="region of interest" description="Disordered" evidence="10">
    <location>
        <begin position="1"/>
        <end position="172"/>
    </location>
</feature>
<evidence type="ECO:0000256" key="4">
    <source>
        <dbReference type="ARBA" id="ARBA00022723"/>
    </source>
</evidence>
<keyword evidence="2" id="KW-0964">Secreted</keyword>
<dbReference type="InterPro" id="IPR000885">
    <property type="entry name" value="Fib_collagen_C"/>
</dbReference>
<keyword evidence="6" id="KW-0106">Calcium</keyword>
<dbReference type="GO" id="GO:0005615">
    <property type="term" value="C:extracellular space"/>
    <property type="evidence" value="ECO:0007669"/>
    <property type="project" value="TreeGrafter"/>
</dbReference>
<feature type="compositionally biased region" description="Pro residues" evidence="10">
    <location>
        <begin position="105"/>
        <end position="118"/>
    </location>
</feature>
<gene>
    <name evidence="12" type="ORF">FQN60_001583</name>
</gene>
<feature type="compositionally biased region" description="Pro residues" evidence="10">
    <location>
        <begin position="588"/>
        <end position="606"/>
    </location>
</feature>
<dbReference type="Pfam" id="PF01410">
    <property type="entry name" value="COLFI"/>
    <property type="match status" value="1"/>
</dbReference>
<evidence type="ECO:0000256" key="7">
    <source>
        <dbReference type="ARBA" id="ARBA00023119"/>
    </source>
</evidence>
<dbReference type="PANTHER" id="PTHR24023:SF1112">
    <property type="entry name" value="COL_CUTICLE_N DOMAIN-CONTAINING PROTEIN-RELATED"/>
    <property type="match status" value="1"/>
</dbReference>
<dbReference type="GO" id="GO:0046872">
    <property type="term" value="F:metal ion binding"/>
    <property type="evidence" value="ECO:0007669"/>
    <property type="project" value="UniProtKB-KW"/>
</dbReference>
<evidence type="ECO:0000256" key="2">
    <source>
        <dbReference type="ARBA" id="ARBA00022525"/>
    </source>
</evidence>
<dbReference type="SMART" id="SM00038">
    <property type="entry name" value="COLFI"/>
    <property type="match status" value="1"/>
</dbReference>
<feature type="region of interest" description="Disordered" evidence="10">
    <location>
        <begin position="475"/>
        <end position="636"/>
    </location>
</feature>
<dbReference type="GO" id="GO:0030020">
    <property type="term" value="F:extracellular matrix structural constituent conferring tensile strength"/>
    <property type="evidence" value="ECO:0007669"/>
    <property type="project" value="TreeGrafter"/>
</dbReference>
<dbReference type="InterPro" id="IPR050149">
    <property type="entry name" value="Collagen_superfamily"/>
</dbReference>
<feature type="compositionally biased region" description="Basic and acidic residues" evidence="10">
    <location>
        <begin position="79"/>
        <end position="90"/>
    </location>
</feature>
<proteinExistence type="predicted"/>
<dbReference type="EMBL" id="VOFY01000011">
    <property type="protein sequence ID" value="KAA8588389.1"/>
    <property type="molecule type" value="Genomic_DNA"/>
</dbReference>
<reference evidence="12 13" key="1">
    <citation type="submission" date="2019-08" db="EMBL/GenBank/DDBJ databases">
        <title>A chromosome-level genome assembly, high-density linkage maps, and genome scans reveal the genomic architecture of hybrid incompatibilities underlying speciation via character displacement in darters (Percidae: Etheostominae).</title>
        <authorList>
            <person name="Moran R.L."/>
            <person name="Catchen J.M."/>
            <person name="Fuller R.C."/>
        </authorList>
    </citation>
    <scope>NUCLEOTIDE SEQUENCE [LARGE SCALE GENOMIC DNA]</scope>
    <source>
        <strain evidence="12">EspeVRDwgs_2016</strain>
        <tissue evidence="12">Muscle</tissue>
    </source>
</reference>
<organism evidence="12 13">
    <name type="scientific">Etheostoma spectabile</name>
    <name type="common">orangethroat darter</name>
    <dbReference type="NCBI Taxonomy" id="54343"/>
    <lineage>
        <taxon>Eukaryota</taxon>
        <taxon>Metazoa</taxon>
        <taxon>Chordata</taxon>
        <taxon>Craniata</taxon>
        <taxon>Vertebrata</taxon>
        <taxon>Euteleostomi</taxon>
        <taxon>Actinopterygii</taxon>
        <taxon>Neopterygii</taxon>
        <taxon>Teleostei</taxon>
        <taxon>Neoteleostei</taxon>
        <taxon>Acanthomorphata</taxon>
        <taxon>Eupercaria</taxon>
        <taxon>Perciformes</taxon>
        <taxon>Percoidei</taxon>
        <taxon>Percidae</taxon>
        <taxon>Etheostomatinae</taxon>
        <taxon>Etheostoma</taxon>
    </lineage>
</organism>
<keyword evidence="3" id="KW-0272">Extracellular matrix</keyword>
<feature type="compositionally biased region" description="Low complexity" evidence="10">
    <location>
        <begin position="524"/>
        <end position="549"/>
    </location>
</feature>